<dbReference type="EMBL" id="JBHTEY010000004">
    <property type="protein sequence ID" value="MFC7614685.1"/>
    <property type="molecule type" value="Genomic_DNA"/>
</dbReference>
<gene>
    <name evidence="1" type="ORF">ACFQV2_15285</name>
</gene>
<protein>
    <submittedName>
        <fullName evidence="1">DUF2017 family protein</fullName>
    </submittedName>
</protein>
<reference evidence="2" key="1">
    <citation type="journal article" date="2019" name="Int. J. Syst. Evol. Microbiol.">
        <title>The Global Catalogue of Microorganisms (GCM) 10K type strain sequencing project: providing services to taxonomists for standard genome sequencing and annotation.</title>
        <authorList>
            <consortium name="The Broad Institute Genomics Platform"/>
            <consortium name="The Broad Institute Genome Sequencing Center for Infectious Disease"/>
            <person name="Wu L."/>
            <person name="Ma J."/>
        </authorList>
    </citation>
    <scope>NUCLEOTIDE SEQUENCE [LARGE SCALE GENOMIC DNA]</scope>
    <source>
        <strain evidence="2">JCM 17695</strain>
    </source>
</reference>
<evidence type="ECO:0000313" key="2">
    <source>
        <dbReference type="Proteomes" id="UP001596512"/>
    </source>
</evidence>
<dbReference type="InterPro" id="IPR018561">
    <property type="entry name" value="AosR"/>
</dbReference>
<evidence type="ECO:0000313" key="1">
    <source>
        <dbReference type="EMBL" id="MFC7614685.1"/>
    </source>
</evidence>
<dbReference type="Proteomes" id="UP001596512">
    <property type="component" value="Unassembled WGS sequence"/>
</dbReference>
<sequence length="163" mass="18230">MNVSDDHFDAAPTGDGVLVRMSDNVAEVLGHRIGLLARFLETGEVDTPPGGLFRRKTTPEDVVRRMFPDVYADRAEADAFRARHTAVLGDSGPARRFVARCAAGSEHVLPRAEVEEWLGVLSQVRFLTLDRDRAPKPHPDLVWFDWALSALLLALHPDWLRPR</sequence>
<dbReference type="Pfam" id="PF09438">
    <property type="entry name" value="DUF2017"/>
    <property type="match status" value="1"/>
</dbReference>
<keyword evidence="2" id="KW-1185">Reference proteome</keyword>
<comment type="caution">
    <text evidence="1">The sequence shown here is derived from an EMBL/GenBank/DDBJ whole genome shotgun (WGS) entry which is preliminary data.</text>
</comment>
<accession>A0ABW2TLR7</accession>
<proteinExistence type="predicted"/>
<name>A0ABW2TLR7_9PSEU</name>
<organism evidence="1 2">
    <name type="scientific">Actinokineospora soli</name>
    <dbReference type="NCBI Taxonomy" id="1048753"/>
    <lineage>
        <taxon>Bacteria</taxon>
        <taxon>Bacillati</taxon>
        <taxon>Actinomycetota</taxon>
        <taxon>Actinomycetes</taxon>
        <taxon>Pseudonocardiales</taxon>
        <taxon>Pseudonocardiaceae</taxon>
        <taxon>Actinokineospora</taxon>
    </lineage>
</organism>